<dbReference type="Gene3D" id="1.10.8.500">
    <property type="entry name" value="HAMP domain in histidine kinase"/>
    <property type="match status" value="1"/>
</dbReference>
<dbReference type="GO" id="GO:0006935">
    <property type="term" value="P:chemotaxis"/>
    <property type="evidence" value="ECO:0007669"/>
    <property type="project" value="UniProtKB-KW"/>
</dbReference>
<keyword evidence="5 9" id="KW-1133">Transmembrane helix</keyword>
<dbReference type="InterPro" id="IPR003660">
    <property type="entry name" value="HAMP_dom"/>
</dbReference>
<evidence type="ECO:0000313" key="12">
    <source>
        <dbReference type="EMBL" id="QIB70362.1"/>
    </source>
</evidence>
<dbReference type="AlphaFoldDB" id="A0A858BY37"/>
<comment type="similarity">
    <text evidence="7">Belongs to the methyl-accepting chemotaxis (MCP) protein family.</text>
</comment>
<dbReference type="InterPro" id="IPR004089">
    <property type="entry name" value="MCPsignal_dom"/>
</dbReference>
<evidence type="ECO:0000256" key="2">
    <source>
        <dbReference type="ARBA" id="ARBA00022475"/>
    </source>
</evidence>
<dbReference type="Gene3D" id="1.10.287.950">
    <property type="entry name" value="Methyl-accepting chemotaxis protein"/>
    <property type="match status" value="1"/>
</dbReference>
<evidence type="ECO:0000256" key="4">
    <source>
        <dbReference type="ARBA" id="ARBA00022692"/>
    </source>
</evidence>
<dbReference type="KEGG" id="abut:Ami103574_14155"/>
<keyword evidence="13" id="KW-1185">Reference proteome</keyword>
<keyword evidence="8" id="KW-0807">Transducer</keyword>
<sequence>MKSLKTKIMVTIGGVAILAMVISALVTVNTVVKTSIANEQSISELSTEAVTSEIDKYFSEYIALVQQVAINKELKDLLTNSTSIEEMKASPAFADCFETFKYITEHNEDEILSVFAVTADTNLGLDGSGWIPDDSFSLYDRDYIFDTQEKIDAGYIISEPYQDSDTGNMIITVAVPLYDTTDTKIIGVAAFDVTIDELSNRVLQSKTTYKDAYKMLVSNTDSILSSKDENLLLKNISEVGLSQSMVDETKNPSGKVIKMDDNGKASFGVVKTTEHANWKVLYIIPEKDFMQTTKAIQRNIVIVYVAAIIILFLTMIVVTQRIVAPLKKLTAVTDELARGNLNAEVDVATQDEIGRLADSMRDLLIRLRQYIDYIDEISASLDEFAEGRLNITLNQAYDGEFAKIKRSLNQVSDVFKDTIGQMAATSQRVASGSSEIASASQTMAQGAANQASTTEELTATIHELSDRVNTNAKNAVEAADQVRLVGNTADQSNAQMKEMMVAIDEINEKSTEIGKIIKVIEDIAFQTNILALNAAVEAARAGEAGKGFAVVADEVRNLASKSAEAAKDTTHLIEETVRAVANGTDLANQTGEMLNQVMTGVSHTVNMIEQISEASVGQAEALKQTLDGVEQISFVVQTNAASAEESSAASDELSKQANSLQEVASQFQI</sequence>
<dbReference type="SUPFAM" id="SSF103190">
    <property type="entry name" value="Sensory domain-like"/>
    <property type="match status" value="1"/>
</dbReference>
<gene>
    <name evidence="12" type="ORF">Ami103574_14155</name>
</gene>
<keyword evidence="6 9" id="KW-0472">Membrane</keyword>
<protein>
    <submittedName>
        <fullName evidence="12">HAMP domain-containing protein</fullName>
    </submittedName>
</protein>
<dbReference type="RefSeq" id="WP_163067600.1">
    <property type="nucleotide sequence ID" value="NZ_CP048649.1"/>
</dbReference>
<proteinExistence type="inferred from homology"/>
<dbReference type="Pfam" id="PF18947">
    <property type="entry name" value="HAMP_2"/>
    <property type="match status" value="1"/>
</dbReference>
<keyword evidence="3" id="KW-0145">Chemotaxis</keyword>
<dbReference type="InterPro" id="IPR033479">
    <property type="entry name" value="dCache_1"/>
</dbReference>
<evidence type="ECO:0000256" key="5">
    <source>
        <dbReference type="ARBA" id="ARBA00022989"/>
    </source>
</evidence>
<feature type="transmembrane region" description="Helical" evidence="9">
    <location>
        <begin position="12"/>
        <end position="32"/>
    </location>
</feature>
<dbReference type="SUPFAM" id="SSF58104">
    <property type="entry name" value="Methyl-accepting chemotaxis protein (MCP) signaling domain"/>
    <property type="match status" value="1"/>
</dbReference>
<dbReference type="Pfam" id="PF00672">
    <property type="entry name" value="HAMP"/>
    <property type="match status" value="1"/>
</dbReference>
<evidence type="ECO:0000256" key="3">
    <source>
        <dbReference type="ARBA" id="ARBA00022500"/>
    </source>
</evidence>
<dbReference type="Pfam" id="PF00015">
    <property type="entry name" value="MCPsignal"/>
    <property type="match status" value="1"/>
</dbReference>
<feature type="domain" description="Methyl-accepting transducer" evidence="10">
    <location>
        <begin position="425"/>
        <end position="654"/>
    </location>
</feature>
<dbReference type="GO" id="GO:0004888">
    <property type="term" value="F:transmembrane signaling receptor activity"/>
    <property type="evidence" value="ECO:0007669"/>
    <property type="project" value="TreeGrafter"/>
</dbReference>
<dbReference type="EMBL" id="CP048649">
    <property type="protein sequence ID" value="QIB70362.1"/>
    <property type="molecule type" value="Genomic_DNA"/>
</dbReference>
<dbReference type="PROSITE" id="PS50885">
    <property type="entry name" value="HAMP"/>
    <property type="match status" value="2"/>
</dbReference>
<dbReference type="CDD" id="cd18773">
    <property type="entry name" value="PDC1_HK_sensor"/>
    <property type="match status" value="1"/>
</dbReference>
<evidence type="ECO:0000256" key="6">
    <source>
        <dbReference type="ARBA" id="ARBA00023136"/>
    </source>
</evidence>
<dbReference type="Proteomes" id="UP000466848">
    <property type="component" value="Chromosome"/>
</dbReference>
<evidence type="ECO:0000313" key="13">
    <source>
        <dbReference type="Proteomes" id="UP000466848"/>
    </source>
</evidence>
<comment type="subcellular location">
    <subcellularLocation>
        <location evidence="1">Cell membrane</location>
        <topology evidence="1">Multi-pass membrane protein</topology>
    </subcellularLocation>
</comment>
<evidence type="ECO:0000256" key="9">
    <source>
        <dbReference type="SAM" id="Phobius"/>
    </source>
</evidence>
<organism evidence="12 13">
    <name type="scientific">Aminipila butyrica</name>
    <dbReference type="NCBI Taxonomy" id="433296"/>
    <lineage>
        <taxon>Bacteria</taxon>
        <taxon>Bacillati</taxon>
        <taxon>Bacillota</taxon>
        <taxon>Clostridia</taxon>
        <taxon>Peptostreptococcales</taxon>
        <taxon>Anaerovoracaceae</taxon>
        <taxon>Aminipila</taxon>
    </lineage>
</organism>
<dbReference type="InterPro" id="IPR029151">
    <property type="entry name" value="Sensor-like_sf"/>
</dbReference>
<feature type="domain" description="HAMP" evidence="11">
    <location>
        <begin position="320"/>
        <end position="372"/>
    </location>
</feature>
<dbReference type="GO" id="GO:0005886">
    <property type="term" value="C:plasma membrane"/>
    <property type="evidence" value="ECO:0007669"/>
    <property type="project" value="UniProtKB-SubCell"/>
</dbReference>
<dbReference type="PANTHER" id="PTHR43531:SF11">
    <property type="entry name" value="METHYL-ACCEPTING CHEMOTAXIS PROTEIN 3"/>
    <property type="match status" value="1"/>
</dbReference>
<dbReference type="PROSITE" id="PS50111">
    <property type="entry name" value="CHEMOTAXIS_TRANSDUC_2"/>
    <property type="match status" value="1"/>
</dbReference>
<feature type="domain" description="HAMP" evidence="11">
    <location>
        <begin position="374"/>
        <end position="420"/>
    </location>
</feature>
<dbReference type="GO" id="GO:0007165">
    <property type="term" value="P:signal transduction"/>
    <property type="evidence" value="ECO:0007669"/>
    <property type="project" value="UniProtKB-KW"/>
</dbReference>
<evidence type="ECO:0000259" key="10">
    <source>
        <dbReference type="PROSITE" id="PS50111"/>
    </source>
</evidence>
<keyword evidence="2" id="KW-1003">Cell membrane</keyword>
<accession>A0A858BY37</accession>
<dbReference type="InterPro" id="IPR051310">
    <property type="entry name" value="MCP_chemotaxis"/>
</dbReference>
<keyword evidence="4 9" id="KW-0812">Transmembrane</keyword>
<dbReference type="SMART" id="SM00283">
    <property type="entry name" value="MA"/>
    <property type="match status" value="1"/>
</dbReference>
<evidence type="ECO:0000256" key="1">
    <source>
        <dbReference type="ARBA" id="ARBA00004651"/>
    </source>
</evidence>
<evidence type="ECO:0000256" key="8">
    <source>
        <dbReference type="PROSITE-ProRule" id="PRU00284"/>
    </source>
</evidence>
<dbReference type="Pfam" id="PF02743">
    <property type="entry name" value="dCache_1"/>
    <property type="match status" value="1"/>
</dbReference>
<evidence type="ECO:0000259" key="11">
    <source>
        <dbReference type="PROSITE" id="PS50885"/>
    </source>
</evidence>
<dbReference type="CDD" id="cd06225">
    <property type="entry name" value="HAMP"/>
    <property type="match status" value="1"/>
</dbReference>
<feature type="transmembrane region" description="Helical" evidence="9">
    <location>
        <begin position="300"/>
        <end position="318"/>
    </location>
</feature>
<dbReference type="SMART" id="SM00304">
    <property type="entry name" value="HAMP"/>
    <property type="match status" value="2"/>
</dbReference>
<name>A0A858BY37_9FIRM</name>
<reference evidence="12 13" key="1">
    <citation type="submission" date="2020-02" db="EMBL/GenBank/DDBJ databases">
        <authorList>
            <person name="Kim Y.B."/>
            <person name="Roh S.W."/>
        </authorList>
    </citation>
    <scope>NUCLEOTIDE SEQUENCE [LARGE SCALE GENOMIC DNA]</scope>
    <source>
        <strain evidence="12 13">DSM 103574</strain>
    </source>
</reference>
<evidence type="ECO:0000256" key="7">
    <source>
        <dbReference type="ARBA" id="ARBA00029447"/>
    </source>
</evidence>
<dbReference type="PANTHER" id="PTHR43531">
    <property type="entry name" value="PROTEIN ICFG"/>
    <property type="match status" value="1"/>
</dbReference>
<dbReference type="Gene3D" id="3.30.450.20">
    <property type="entry name" value="PAS domain"/>
    <property type="match status" value="2"/>
</dbReference>